<name>A0ABW6YLF8_9ACTN</name>
<dbReference type="RefSeq" id="WP_391937495.1">
    <property type="nucleotide sequence ID" value="NZ_JBIBSM010000024.1"/>
</dbReference>
<evidence type="ECO:0000313" key="3">
    <source>
        <dbReference type="Proteomes" id="UP001603013"/>
    </source>
</evidence>
<dbReference type="EMBL" id="JBIBSM010000024">
    <property type="protein sequence ID" value="MFF8280703.1"/>
    <property type="molecule type" value="Genomic_DNA"/>
</dbReference>
<evidence type="ECO:0000313" key="2">
    <source>
        <dbReference type="EMBL" id="MFF8280703.1"/>
    </source>
</evidence>
<feature type="region of interest" description="Disordered" evidence="1">
    <location>
        <begin position="93"/>
        <end position="129"/>
    </location>
</feature>
<accession>A0ABW6YLF8</accession>
<feature type="compositionally biased region" description="Basic and acidic residues" evidence="1">
    <location>
        <begin position="120"/>
        <end position="129"/>
    </location>
</feature>
<comment type="caution">
    <text evidence="2">The sequence shown here is derived from an EMBL/GenBank/DDBJ whole genome shotgun (WGS) entry which is preliminary data.</text>
</comment>
<proteinExistence type="predicted"/>
<dbReference type="Proteomes" id="UP001603013">
    <property type="component" value="Unassembled WGS sequence"/>
</dbReference>
<protein>
    <submittedName>
        <fullName evidence="2">Uncharacterized protein</fullName>
    </submittedName>
</protein>
<sequence length="129" mass="14110">METVPLLLRGQWEKELETIFLNDLELAWGPRIRPVSKLAIAWDLERAWADVSLVARPKALPGEQPGTTSGPGRVILSGPAVVPSAEIERLLSEAGRGRAGQGRQRCAVLARGLPAPRHGSVREPDPRRR</sequence>
<reference evidence="2 3" key="1">
    <citation type="submission" date="2024-10" db="EMBL/GenBank/DDBJ databases">
        <title>The Natural Products Discovery Center: Release of the First 8490 Sequenced Strains for Exploring Actinobacteria Biosynthetic Diversity.</title>
        <authorList>
            <person name="Kalkreuter E."/>
            <person name="Kautsar S.A."/>
            <person name="Yang D."/>
            <person name="Bader C.D."/>
            <person name="Teijaro C.N."/>
            <person name="Fluegel L."/>
            <person name="Davis C.M."/>
            <person name="Simpson J.R."/>
            <person name="Lauterbach L."/>
            <person name="Steele A.D."/>
            <person name="Gui C."/>
            <person name="Meng S."/>
            <person name="Li G."/>
            <person name="Viehrig K."/>
            <person name="Ye F."/>
            <person name="Su P."/>
            <person name="Kiefer A.F."/>
            <person name="Nichols A."/>
            <person name="Cepeda A.J."/>
            <person name="Yan W."/>
            <person name="Fan B."/>
            <person name="Jiang Y."/>
            <person name="Adhikari A."/>
            <person name="Zheng C.-J."/>
            <person name="Schuster L."/>
            <person name="Cowan T.M."/>
            <person name="Smanski M.J."/>
            <person name="Chevrette M.G."/>
            <person name="De Carvalho L.P.S."/>
            <person name="Shen B."/>
        </authorList>
    </citation>
    <scope>NUCLEOTIDE SEQUENCE [LARGE SCALE GENOMIC DNA]</scope>
    <source>
        <strain evidence="2 3">NPDC015755</strain>
    </source>
</reference>
<keyword evidence="3" id="KW-1185">Reference proteome</keyword>
<organism evidence="2 3">
    <name type="scientific">Streptomyces lateritius</name>
    <dbReference type="NCBI Taxonomy" id="67313"/>
    <lineage>
        <taxon>Bacteria</taxon>
        <taxon>Bacillati</taxon>
        <taxon>Actinomycetota</taxon>
        <taxon>Actinomycetes</taxon>
        <taxon>Kitasatosporales</taxon>
        <taxon>Streptomycetaceae</taxon>
        <taxon>Streptomyces</taxon>
    </lineage>
</organism>
<gene>
    <name evidence="2" type="ORF">ACF05T_32340</name>
</gene>
<evidence type="ECO:0000256" key="1">
    <source>
        <dbReference type="SAM" id="MobiDB-lite"/>
    </source>
</evidence>